<evidence type="ECO:0000259" key="1">
    <source>
        <dbReference type="Pfam" id="PF24626"/>
    </source>
</evidence>
<dbReference type="PANTHER" id="PTHR46148">
    <property type="entry name" value="CHROMO DOMAIN-CONTAINING PROTEIN"/>
    <property type="match status" value="1"/>
</dbReference>
<proteinExistence type="predicted"/>
<sequence>MEENQEQDKVEGSNSKYDGPFEMIKRVGQVAYKLKLPKRLKLHPTFHVSFLKPYHEDLDERGCRQSKRLPCGRELQKQMLHGRGMLPCGNLRRRSKHTGRLSRQGVDFNRRGWVCQPLSHLTQIGIKWLMGRPCTHESLGRKQGKPGGTRAPKPCAVSQLRKPWAQCHVHQDGLAMSAMPYVPRGISHGRNAMTRCYGVGLDNGNKQHAQAMGT</sequence>
<name>A0A438H3V3_VITVI</name>
<gene>
    <name evidence="2" type="ORF">CK203_052375</name>
</gene>
<comment type="caution">
    <text evidence="2">The sequence shown here is derived from an EMBL/GenBank/DDBJ whole genome shotgun (WGS) entry which is preliminary data.</text>
</comment>
<dbReference type="Proteomes" id="UP000288805">
    <property type="component" value="Unassembled WGS sequence"/>
</dbReference>
<dbReference type="Pfam" id="PF24626">
    <property type="entry name" value="SH3_Tf2-1"/>
    <property type="match status" value="1"/>
</dbReference>
<evidence type="ECO:0000313" key="2">
    <source>
        <dbReference type="EMBL" id="RVW78951.1"/>
    </source>
</evidence>
<dbReference type="InterPro" id="IPR056924">
    <property type="entry name" value="SH3_Tf2-1"/>
</dbReference>
<dbReference type="EMBL" id="QGNW01000288">
    <property type="protein sequence ID" value="RVW78951.1"/>
    <property type="molecule type" value="Genomic_DNA"/>
</dbReference>
<organism evidence="2 3">
    <name type="scientific">Vitis vinifera</name>
    <name type="common">Grape</name>
    <dbReference type="NCBI Taxonomy" id="29760"/>
    <lineage>
        <taxon>Eukaryota</taxon>
        <taxon>Viridiplantae</taxon>
        <taxon>Streptophyta</taxon>
        <taxon>Embryophyta</taxon>
        <taxon>Tracheophyta</taxon>
        <taxon>Spermatophyta</taxon>
        <taxon>Magnoliopsida</taxon>
        <taxon>eudicotyledons</taxon>
        <taxon>Gunneridae</taxon>
        <taxon>Pentapetalae</taxon>
        <taxon>rosids</taxon>
        <taxon>Vitales</taxon>
        <taxon>Vitaceae</taxon>
        <taxon>Viteae</taxon>
        <taxon>Vitis</taxon>
    </lineage>
</organism>
<reference evidence="2 3" key="1">
    <citation type="journal article" date="2018" name="PLoS Genet.">
        <title>Population sequencing reveals clonal diversity and ancestral inbreeding in the grapevine cultivar Chardonnay.</title>
        <authorList>
            <person name="Roach M.J."/>
            <person name="Johnson D.L."/>
            <person name="Bohlmann J."/>
            <person name="van Vuuren H.J."/>
            <person name="Jones S.J."/>
            <person name="Pretorius I.S."/>
            <person name="Schmidt S.A."/>
            <person name="Borneman A.R."/>
        </authorList>
    </citation>
    <scope>NUCLEOTIDE SEQUENCE [LARGE SCALE GENOMIC DNA]</scope>
    <source>
        <strain evidence="3">cv. Chardonnay</strain>
        <tissue evidence="2">Leaf</tissue>
    </source>
</reference>
<feature type="domain" description="Tf2-1-like SH3-like" evidence="1">
    <location>
        <begin position="15"/>
        <end position="55"/>
    </location>
</feature>
<dbReference type="AlphaFoldDB" id="A0A438H3V3"/>
<evidence type="ECO:0000313" key="3">
    <source>
        <dbReference type="Proteomes" id="UP000288805"/>
    </source>
</evidence>
<protein>
    <recommendedName>
        <fullName evidence="1">Tf2-1-like SH3-like domain-containing protein</fullName>
    </recommendedName>
</protein>
<dbReference type="PANTHER" id="PTHR46148:SF52">
    <property type="entry name" value="OS04G0603800 PROTEIN"/>
    <property type="match status" value="1"/>
</dbReference>
<accession>A0A438H3V3</accession>